<comment type="caution">
    <text evidence="3">The sequence shown here is derived from an EMBL/GenBank/DDBJ whole genome shotgun (WGS) entry which is preliminary data.</text>
</comment>
<protein>
    <submittedName>
        <fullName evidence="3">Uncharacterized protein</fullName>
    </submittedName>
</protein>
<feature type="region of interest" description="Disordered" evidence="1">
    <location>
        <begin position="96"/>
        <end position="136"/>
    </location>
</feature>
<evidence type="ECO:0000313" key="3">
    <source>
        <dbReference type="EMBL" id="KAG0145713.1"/>
    </source>
</evidence>
<accession>A0A9P6NKI2</accession>
<dbReference type="EMBL" id="MU167272">
    <property type="protein sequence ID" value="KAG0145713.1"/>
    <property type="molecule type" value="Genomic_DNA"/>
</dbReference>
<evidence type="ECO:0000256" key="1">
    <source>
        <dbReference type="SAM" id="MobiDB-lite"/>
    </source>
</evidence>
<feature type="region of interest" description="Disordered" evidence="1">
    <location>
        <begin position="390"/>
        <end position="417"/>
    </location>
</feature>
<gene>
    <name evidence="3" type="ORF">CROQUDRAFT_658384</name>
</gene>
<name>A0A9P6NKI2_9BASI</name>
<dbReference type="AlphaFoldDB" id="A0A9P6NKI2"/>
<feature type="transmembrane region" description="Helical" evidence="2">
    <location>
        <begin position="12"/>
        <end position="35"/>
    </location>
</feature>
<reference evidence="3" key="1">
    <citation type="submission" date="2013-11" db="EMBL/GenBank/DDBJ databases">
        <title>Genome sequence of the fusiform rust pathogen reveals effectors for host alternation and coevolution with pine.</title>
        <authorList>
            <consortium name="DOE Joint Genome Institute"/>
            <person name="Smith K."/>
            <person name="Pendleton A."/>
            <person name="Kubisiak T."/>
            <person name="Anderson C."/>
            <person name="Salamov A."/>
            <person name="Aerts A."/>
            <person name="Riley R."/>
            <person name="Clum A."/>
            <person name="Lindquist E."/>
            <person name="Ence D."/>
            <person name="Campbell M."/>
            <person name="Kronenberg Z."/>
            <person name="Feau N."/>
            <person name="Dhillon B."/>
            <person name="Hamelin R."/>
            <person name="Burleigh J."/>
            <person name="Smith J."/>
            <person name="Yandell M."/>
            <person name="Nelson C."/>
            <person name="Grigoriev I."/>
            <person name="Davis J."/>
        </authorList>
    </citation>
    <scope>NUCLEOTIDE SEQUENCE</scope>
    <source>
        <strain evidence="3">G11</strain>
    </source>
</reference>
<feature type="compositionally biased region" description="Basic and acidic residues" evidence="1">
    <location>
        <begin position="110"/>
        <end position="123"/>
    </location>
</feature>
<dbReference type="Proteomes" id="UP000886653">
    <property type="component" value="Unassembled WGS sequence"/>
</dbReference>
<keyword evidence="2" id="KW-0472">Membrane</keyword>
<sequence>MARSLSRSLRLFLRLAIVLSLILIFIWSLPLHQWLSTVIDSHQVSKHPQSVNSPEPAHLASRIRIALSSTDHFRSRLGISTTDRGALLKHVFSFSSSGASGDTSTTSYLETRDPPNIKLDKTESPPTLGPLPKNHPLEKAYTNALKDVDDAVRRIIANDPIISLHEFKNRTAGIPGTAITTNAERISLQKWLDCTSTQGEWRWQPLANSSARRPLTVHKQGPLEARCDRSYYQARERGEGNLSDDGWSVRPSLQFRWYPSNRCDSLRPRQLKDDVHLSRKDLCRLLRHKNILMVGDVTQFSLHDLLLDWTSTKPVTCYGDLYCKEHGICGHELTDDWDGSAIELESGALDDHVYQRLPTQPNLTSFSSYATNPSLENVVGSLNASPSDLFPRSSLHNQAGRKTSKESPKQSSKPARGTILRFRRSDSLWASSSPSHRRFDPIWLHDNTGIRDINNYWITDSRKSDLVILSRPPLPFPLPSHRHKAFTKTTEIPAPHLQYLRHVSNNKSCPSVEFFETGGVIAAASLIDMARRMVLEVWLPEIMYSLLSLRSTASPPDQLMVWRGDWRIQPDCAKQDNWDDEQKRHRDSETDHQTRFDWKNWWQRRAEGDGPPLHSSPPSLLSIMYSDFADQLYDQKFDRFTASRRKTLDAQTHIRDPRTVFHNLQVIFQNQLMRQLAPAFGIPYLDLESLTSVWRSGMVGGSSVSSIKKPFKFISSQPQVESFDQFHSSINLLKSKIGQNCLHYCFPSPGMVIEEGFIGGLLKIFHLGWDQHDYQSERDNWVGELFIPLRERILNRNAL</sequence>
<evidence type="ECO:0000313" key="4">
    <source>
        <dbReference type="Proteomes" id="UP000886653"/>
    </source>
</evidence>
<organism evidence="3 4">
    <name type="scientific">Cronartium quercuum f. sp. fusiforme G11</name>
    <dbReference type="NCBI Taxonomy" id="708437"/>
    <lineage>
        <taxon>Eukaryota</taxon>
        <taxon>Fungi</taxon>
        <taxon>Dikarya</taxon>
        <taxon>Basidiomycota</taxon>
        <taxon>Pucciniomycotina</taxon>
        <taxon>Pucciniomycetes</taxon>
        <taxon>Pucciniales</taxon>
        <taxon>Coleosporiaceae</taxon>
        <taxon>Cronartium</taxon>
    </lineage>
</organism>
<proteinExistence type="predicted"/>
<evidence type="ECO:0000256" key="2">
    <source>
        <dbReference type="SAM" id="Phobius"/>
    </source>
</evidence>
<keyword evidence="2" id="KW-0812">Transmembrane</keyword>
<feature type="compositionally biased region" description="Low complexity" evidence="1">
    <location>
        <begin position="96"/>
        <end position="107"/>
    </location>
</feature>
<dbReference type="OrthoDB" id="630188at2759"/>
<keyword evidence="4" id="KW-1185">Reference proteome</keyword>
<keyword evidence="2" id="KW-1133">Transmembrane helix</keyword>